<accession>A0A382VK86</accession>
<reference evidence="1" key="1">
    <citation type="submission" date="2018-05" db="EMBL/GenBank/DDBJ databases">
        <authorList>
            <person name="Lanie J.A."/>
            <person name="Ng W.-L."/>
            <person name="Kazmierczak K.M."/>
            <person name="Andrzejewski T.M."/>
            <person name="Davidsen T.M."/>
            <person name="Wayne K.J."/>
            <person name="Tettelin H."/>
            <person name="Glass J.I."/>
            <person name="Rusch D."/>
            <person name="Podicherti R."/>
            <person name="Tsui H.-C.T."/>
            <person name="Winkler M.E."/>
        </authorList>
    </citation>
    <scope>NUCLEOTIDE SEQUENCE</scope>
</reference>
<protein>
    <submittedName>
        <fullName evidence="1">Uncharacterized protein</fullName>
    </submittedName>
</protein>
<name>A0A382VK86_9ZZZZ</name>
<gene>
    <name evidence="1" type="ORF">METZ01_LOCUS399781</name>
</gene>
<dbReference type="EMBL" id="UINC01152639">
    <property type="protein sequence ID" value="SVD46927.1"/>
    <property type="molecule type" value="Genomic_DNA"/>
</dbReference>
<proteinExistence type="predicted"/>
<sequence>MATEINGIPEVLEGTAFYPHILVPNEAFGRTMYEINLAVSDDVFDLFESQGYIGLHPAGKKKFTPDPVIVFQRFAFRKDGNPNPKPKLVDMENNPIDVALGNGSRVKVMWRHSTYKSGGGGMIQR</sequence>
<dbReference type="InterPro" id="IPR012340">
    <property type="entry name" value="NA-bd_OB-fold"/>
</dbReference>
<dbReference type="AlphaFoldDB" id="A0A382VK86"/>
<evidence type="ECO:0000313" key="1">
    <source>
        <dbReference type="EMBL" id="SVD46927.1"/>
    </source>
</evidence>
<dbReference type="Gene3D" id="2.40.50.140">
    <property type="entry name" value="Nucleic acid-binding proteins"/>
    <property type="match status" value="1"/>
</dbReference>
<feature type="non-terminal residue" evidence="1">
    <location>
        <position position="125"/>
    </location>
</feature>
<organism evidence="1">
    <name type="scientific">marine metagenome</name>
    <dbReference type="NCBI Taxonomy" id="408172"/>
    <lineage>
        <taxon>unclassified sequences</taxon>
        <taxon>metagenomes</taxon>
        <taxon>ecological metagenomes</taxon>
    </lineage>
</organism>